<proteinExistence type="predicted"/>
<gene>
    <name evidence="1" type="ORF">CE91St55_38740</name>
</gene>
<evidence type="ECO:0000313" key="1">
    <source>
        <dbReference type="EMBL" id="GKH01893.1"/>
    </source>
</evidence>
<dbReference type="SUPFAM" id="SSF46689">
    <property type="entry name" value="Homeodomain-like"/>
    <property type="match status" value="2"/>
</dbReference>
<dbReference type="PANTHER" id="PTHR47504:SF5">
    <property type="entry name" value="RIGHT ORIGIN-BINDING PROTEIN"/>
    <property type="match status" value="1"/>
</dbReference>
<dbReference type="InterPro" id="IPR011256">
    <property type="entry name" value="Reg_factor_effector_dom_sf"/>
</dbReference>
<dbReference type="GO" id="GO:0003700">
    <property type="term" value="F:DNA-binding transcription factor activity"/>
    <property type="evidence" value="ECO:0007669"/>
    <property type="project" value="InterPro"/>
</dbReference>
<evidence type="ECO:0000313" key="2">
    <source>
        <dbReference type="Proteomes" id="UP001055091"/>
    </source>
</evidence>
<accession>A0A413X6R2</accession>
<name>A0A413X6R2_9FIRM</name>
<reference evidence="1" key="1">
    <citation type="submission" date="2022-01" db="EMBL/GenBank/DDBJ databases">
        <title>Novel bile acid biosynthetic pathways are enriched in the microbiome of centenarians.</title>
        <authorList>
            <person name="Sato Y."/>
            <person name="Atarashi K."/>
            <person name="Plichta R.D."/>
            <person name="Arai Y."/>
            <person name="Sasajima S."/>
            <person name="Kearney M.S."/>
            <person name="Suda W."/>
            <person name="Takeshita K."/>
            <person name="Sasaki T."/>
            <person name="Okamoto S."/>
            <person name="Skelly N.A."/>
            <person name="Okamura Y."/>
            <person name="Vlamakis H."/>
            <person name="Li Y."/>
            <person name="Tanoue T."/>
            <person name="Takei H."/>
            <person name="Nittono H."/>
            <person name="Narushima S."/>
            <person name="Irie J."/>
            <person name="Itoh H."/>
            <person name="Moriya K."/>
            <person name="Sugiura Y."/>
            <person name="Suematsu M."/>
            <person name="Moritoki N."/>
            <person name="Shibata S."/>
            <person name="Littman R.D."/>
            <person name="Fischbach A.M."/>
            <person name="Uwamino Y."/>
            <person name="Inoue T."/>
            <person name="Honda A."/>
            <person name="Hattori M."/>
            <person name="Murai T."/>
            <person name="Xavier J.R."/>
            <person name="Hirose N."/>
            <person name="Honda K."/>
        </authorList>
    </citation>
    <scope>NUCLEOTIDE SEQUENCE</scope>
    <source>
        <strain evidence="1">CE91-St55</strain>
    </source>
</reference>
<dbReference type="SMART" id="SM00342">
    <property type="entry name" value="HTH_ARAC"/>
    <property type="match status" value="1"/>
</dbReference>
<dbReference type="GeneID" id="93152712"/>
<dbReference type="InterPro" id="IPR050959">
    <property type="entry name" value="MarA-like"/>
</dbReference>
<dbReference type="Proteomes" id="UP001055091">
    <property type="component" value="Unassembled WGS sequence"/>
</dbReference>
<dbReference type="Gene3D" id="1.10.10.60">
    <property type="entry name" value="Homeodomain-like"/>
    <property type="match status" value="2"/>
</dbReference>
<dbReference type="Pfam" id="PF12833">
    <property type="entry name" value="HTH_18"/>
    <property type="match status" value="1"/>
</dbReference>
<dbReference type="PANTHER" id="PTHR47504">
    <property type="entry name" value="RIGHT ORIGIN-BINDING PROTEIN"/>
    <property type="match status" value="1"/>
</dbReference>
<organism evidence="1 2">
    <name type="scientific">Hungatella hathewayi</name>
    <dbReference type="NCBI Taxonomy" id="154046"/>
    <lineage>
        <taxon>Bacteria</taxon>
        <taxon>Bacillati</taxon>
        <taxon>Bacillota</taxon>
        <taxon>Clostridia</taxon>
        <taxon>Lachnospirales</taxon>
        <taxon>Lachnospiraceae</taxon>
        <taxon>Hungatella</taxon>
    </lineage>
</organism>
<dbReference type="PROSITE" id="PS01124">
    <property type="entry name" value="HTH_ARAC_FAMILY_2"/>
    <property type="match status" value="1"/>
</dbReference>
<dbReference type="GO" id="GO:0043565">
    <property type="term" value="F:sequence-specific DNA binding"/>
    <property type="evidence" value="ECO:0007669"/>
    <property type="project" value="InterPro"/>
</dbReference>
<dbReference type="SMART" id="SM00871">
    <property type="entry name" value="AraC_E_bind"/>
    <property type="match status" value="1"/>
</dbReference>
<dbReference type="Pfam" id="PF06445">
    <property type="entry name" value="GyrI-like"/>
    <property type="match status" value="1"/>
</dbReference>
<dbReference type="InterPro" id="IPR029442">
    <property type="entry name" value="GyrI-like"/>
</dbReference>
<dbReference type="EMBL" id="BQNJ01000001">
    <property type="protein sequence ID" value="GKH01893.1"/>
    <property type="molecule type" value="Genomic_DNA"/>
</dbReference>
<dbReference type="InterPro" id="IPR018062">
    <property type="entry name" value="HTH_AraC-typ_CS"/>
</dbReference>
<dbReference type="RefSeq" id="WP_006774872.1">
    <property type="nucleotide sequence ID" value="NZ_BQNJ01000001.1"/>
</dbReference>
<dbReference type="PRINTS" id="PR00032">
    <property type="entry name" value="HTHARAC"/>
</dbReference>
<dbReference type="InterPro" id="IPR018060">
    <property type="entry name" value="HTH_AraC"/>
</dbReference>
<dbReference type="Gene3D" id="3.20.80.10">
    <property type="entry name" value="Regulatory factor, effector binding domain"/>
    <property type="match status" value="1"/>
</dbReference>
<dbReference type="AlphaFoldDB" id="A0A413X6R2"/>
<dbReference type="SUPFAM" id="SSF55136">
    <property type="entry name" value="Probable bacterial effector-binding domain"/>
    <property type="match status" value="1"/>
</dbReference>
<dbReference type="PROSITE" id="PS00041">
    <property type="entry name" value="HTH_ARAC_FAMILY_1"/>
    <property type="match status" value="1"/>
</dbReference>
<comment type="caution">
    <text evidence="1">The sequence shown here is derived from an EMBL/GenBank/DDBJ whole genome shotgun (WGS) entry which is preliminary data.</text>
</comment>
<dbReference type="InterPro" id="IPR009057">
    <property type="entry name" value="Homeodomain-like_sf"/>
</dbReference>
<dbReference type="InterPro" id="IPR010499">
    <property type="entry name" value="AraC_E-bd"/>
</dbReference>
<protein>
    <submittedName>
        <fullName evidence="1">AraC family transcriptional regulator</fullName>
    </submittedName>
</protein>
<sequence length="307" mass="35884">MGNQPEAVDQQEAGAANHKRNNIEEIAAVIDYIEEHLMEEKMDLESIASIFHYSRYHLHRMFASVAGFPLHTYLTRRRLTEAARLLVWTDRPVLEIALASGYETQRSFSRAFQKYFQHSPSRYRKKGDFFPLQLKYDVFRREKLRGDRIITVTMREAKELSVVGYCSSTKGGFAGIGRCWRRFHAKKDRISGCTNKEFLIGINDYSYYPCKGLDQVFRYIAGAEVMQEYTAPKGMQKFTLPAGRCVVFSFRGRNEDSLQPVVEYIYGEWFPDSTCRFDEDRRYDFARYGEQLDEHGESEIQLWVPVM</sequence>
<dbReference type="InterPro" id="IPR020449">
    <property type="entry name" value="Tscrpt_reg_AraC-type_HTH"/>
</dbReference>